<dbReference type="GO" id="GO:0008784">
    <property type="term" value="F:alanine racemase activity"/>
    <property type="evidence" value="ECO:0007669"/>
    <property type="project" value="UniProtKB-UniRule"/>
</dbReference>
<feature type="binding site" evidence="4 6">
    <location>
        <position position="316"/>
    </location>
    <ligand>
        <name>substrate</name>
    </ligand>
</feature>
<comment type="catalytic activity">
    <reaction evidence="4">
        <text>L-alanine = D-alanine</text>
        <dbReference type="Rhea" id="RHEA:20249"/>
        <dbReference type="ChEBI" id="CHEBI:57416"/>
        <dbReference type="ChEBI" id="CHEBI:57972"/>
        <dbReference type="EC" id="5.1.1.1"/>
    </reaction>
</comment>
<dbReference type="Gene3D" id="2.40.37.10">
    <property type="entry name" value="Lyase, Ornithine Decarboxylase, Chain A, domain 1"/>
    <property type="match status" value="1"/>
</dbReference>
<evidence type="ECO:0000313" key="9">
    <source>
        <dbReference type="Proteomes" id="UP000215413"/>
    </source>
</evidence>
<comment type="similarity">
    <text evidence="4">Belongs to the alanine racemase family.</text>
</comment>
<dbReference type="UniPathway" id="UPA00042">
    <property type="reaction ID" value="UER00497"/>
</dbReference>
<dbReference type="NCBIfam" id="TIGR00492">
    <property type="entry name" value="alr"/>
    <property type="match status" value="1"/>
</dbReference>
<dbReference type="Pfam" id="PF01168">
    <property type="entry name" value="Ala_racemase_N"/>
    <property type="match status" value="1"/>
</dbReference>
<dbReference type="InterPro" id="IPR000821">
    <property type="entry name" value="Ala_racemase"/>
</dbReference>
<comment type="pathway">
    <text evidence="4">Amino-acid biosynthesis; D-alanine biosynthesis; D-alanine from L-alanine: step 1/1.</text>
</comment>
<keyword evidence="2 4" id="KW-0663">Pyridoxal phosphate</keyword>
<dbReference type="AlphaFoldDB" id="A0A233V363"/>
<dbReference type="EMBL" id="NDYC01000031">
    <property type="protein sequence ID" value="OXZ26834.1"/>
    <property type="molecule type" value="Genomic_DNA"/>
</dbReference>
<feature type="domain" description="Alanine racemase C-terminal" evidence="7">
    <location>
        <begin position="247"/>
        <end position="375"/>
    </location>
</feature>
<dbReference type="SMART" id="SM01005">
    <property type="entry name" value="Ala_racemase_C"/>
    <property type="match status" value="1"/>
</dbReference>
<accession>A0A233V363</accession>
<comment type="function">
    <text evidence="4">Catalyzes the interconversion of L-alanine and D-alanine. May also act on other amino acids.</text>
</comment>
<dbReference type="GO" id="GO:0030170">
    <property type="term" value="F:pyridoxal phosphate binding"/>
    <property type="evidence" value="ECO:0007669"/>
    <property type="project" value="UniProtKB-UniRule"/>
</dbReference>
<dbReference type="PANTHER" id="PTHR30511">
    <property type="entry name" value="ALANINE RACEMASE"/>
    <property type="match status" value="1"/>
</dbReference>
<evidence type="ECO:0000256" key="4">
    <source>
        <dbReference type="HAMAP-Rule" id="MF_01201"/>
    </source>
</evidence>
<evidence type="ECO:0000256" key="2">
    <source>
        <dbReference type="ARBA" id="ARBA00022898"/>
    </source>
</evidence>
<evidence type="ECO:0000256" key="3">
    <source>
        <dbReference type="ARBA" id="ARBA00023235"/>
    </source>
</evidence>
<keyword evidence="3 4" id="KW-0413">Isomerase</keyword>
<evidence type="ECO:0000256" key="6">
    <source>
        <dbReference type="PIRSR" id="PIRSR600821-52"/>
    </source>
</evidence>
<dbReference type="GO" id="GO:0009252">
    <property type="term" value="P:peptidoglycan biosynthetic process"/>
    <property type="evidence" value="ECO:0007669"/>
    <property type="project" value="TreeGrafter"/>
</dbReference>
<dbReference type="GO" id="GO:0005829">
    <property type="term" value="C:cytosol"/>
    <property type="evidence" value="ECO:0007669"/>
    <property type="project" value="TreeGrafter"/>
</dbReference>
<dbReference type="CDD" id="cd00430">
    <property type="entry name" value="PLPDE_III_AR"/>
    <property type="match status" value="1"/>
</dbReference>
<feature type="modified residue" description="N6-(pyridoxal phosphate)lysine" evidence="4 5">
    <location>
        <position position="36"/>
    </location>
</feature>
<name>A0A233V363_FINMA</name>
<dbReference type="PRINTS" id="PR00992">
    <property type="entry name" value="ALARACEMASE"/>
</dbReference>
<protein>
    <recommendedName>
        <fullName evidence="4">Alanine racemase</fullName>
        <ecNumber evidence="4">5.1.1.1</ecNumber>
    </recommendedName>
</protein>
<evidence type="ECO:0000313" key="8">
    <source>
        <dbReference type="EMBL" id="OXZ26834.1"/>
    </source>
</evidence>
<dbReference type="InterPro" id="IPR011079">
    <property type="entry name" value="Ala_racemase_C"/>
</dbReference>
<feature type="binding site" evidence="4 6">
    <location>
        <position position="134"/>
    </location>
    <ligand>
        <name>substrate</name>
    </ligand>
</feature>
<dbReference type="InterPro" id="IPR001608">
    <property type="entry name" value="Ala_racemase_N"/>
</dbReference>
<evidence type="ECO:0000256" key="5">
    <source>
        <dbReference type="PIRSR" id="PIRSR600821-50"/>
    </source>
</evidence>
<dbReference type="InterPro" id="IPR009006">
    <property type="entry name" value="Ala_racemase/Decarboxylase_C"/>
</dbReference>
<proteinExistence type="inferred from homology"/>
<dbReference type="Gene3D" id="3.20.20.10">
    <property type="entry name" value="Alanine racemase"/>
    <property type="match status" value="1"/>
</dbReference>
<comment type="cofactor">
    <cofactor evidence="1 4 5">
        <name>pyridoxal 5'-phosphate</name>
        <dbReference type="ChEBI" id="CHEBI:597326"/>
    </cofactor>
</comment>
<reference evidence="9" key="1">
    <citation type="submission" date="2017-04" db="EMBL/GenBank/DDBJ databases">
        <title>Finegoldia magna isolated from orthopedic joint implant-associated infections.</title>
        <authorList>
            <person name="Bjorklund S."/>
            <person name="Bruggemann H."/>
            <person name="Jensen A."/>
            <person name="Hellmark B."/>
            <person name="Soderquist B."/>
        </authorList>
    </citation>
    <scope>NUCLEOTIDE SEQUENCE [LARGE SCALE GENOMIC DNA]</scope>
    <source>
        <strain evidence="9">CCUG 54800</strain>
    </source>
</reference>
<dbReference type="PANTHER" id="PTHR30511:SF0">
    <property type="entry name" value="ALANINE RACEMASE, CATABOLIC-RELATED"/>
    <property type="match status" value="1"/>
</dbReference>
<evidence type="ECO:0000259" key="7">
    <source>
        <dbReference type="SMART" id="SM01005"/>
    </source>
</evidence>
<evidence type="ECO:0000256" key="1">
    <source>
        <dbReference type="ARBA" id="ARBA00001933"/>
    </source>
</evidence>
<dbReference type="Pfam" id="PF00842">
    <property type="entry name" value="Ala_racemase_C"/>
    <property type="match status" value="1"/>
</dbReference>
<organism evidence="8 9">
    <name type="scientific">Finegoldia magna</name>
    <name type="common">Peptostreptococcus magnus</name>
    <dbReference type="NCBI Taxonomy" id="1260"/>
    <lineage>
        <taxon>Bacteria</taxon>
        <taxon>Bacillati</taxon>
        <taxon>Bacillota</taxon>
        <taxon>Tissierellia</taxon>
        <taxon>Tissierellales</taxon>
        <taxon>Peptoniphilaceae</taxon>
        <taxon>Finegoldia</taxon>
    </lineage>
</organism>
<dbReference type="Proteomes" id="UP000215413">
    <property type="component" value="Unassembled WGS sequence"/>
</dbReference>
<sequence>MFKYQSYLKVDLDKLKHNYKEIKNISNLVKMCAVVKANGYGQGAAFITKELEYLGIDYFAVSNINEALELRKNGIFKPIMILGYISNENIEVAIKNNIELTVYDYDTAVEINNVAKSLNKICKVHIKIDTGMTRLGFQVRLDHDKCLEEIFKIYKMDNVVLQGIYSHFSDADSEDYSYTKEQYNTYIGFMIDVENRGITVPIKHIANDAGAIIHGYYLDMIRCGIGLYGYHASDYVRENSRLNLEEISSLYTTVSMIKTVPKGTDIGYGRTFTTNSETVVATATIGYADGYPLELSNKAYVIINGKKAKILGKVCMDQIMIDVSFIRDVKVGDKVLLFGKDDMGEISLYDLAEMANTNVYELLCRVTMRIPRIYTRNGKVVEVCDYLQKIN</sequence>
<feature type="active site" description="Proton acceptor; specific for D-alanine" evidence="4">
    <location>
        <position position="36"/>
    </location>
</feature>
<dbReference type="RefSeq" id="WP_094206037.1">
    <property type="nucleotide sequence ID" value="NZ_NDYC01000031.1"/>
</dbReference>
<dbReference type="InterPro" id="IPR029066">
    <property type="entry name" value="PLP-binding_barrel"/>
</dbReference>
<dbReference type="FunFam" id="3.20.20.10:FF:000002">
    <property type="entry name" value="Alanine racemase"/>
    <property type="match status" value="1"/>
</dbReference>
<dbReference type="EC" id="5.1.1.1" evidence="4"/>
<dbReference type="HAMAP" id="MF_01201">
    <property type="entry name" value="Ala_racemase"/>
    <property type="match status" value="1"/>
</dbReference>
<dbReference type="SUPFAM" id="SSF50621">
    <property type="entry name" value="Alanine racemase C-terminal domain-like"/>
    <property type="match status" value="1"/>
</dbReference>
<gene>
    <name evidence="8" type="ORF">B9N49_06640</name>
</gene>
<comment type="caution">
    <text evidence="8">The sequence shown here is derived from an EMBL/GenBank/DDBJ whole genome shotgun (WGS) entry which is preliminary data.</text>
</comment>
<feature type="active site" description="Proton acceptor; specific for L-alanine" evidence="4">
    <location>
        <position position="268"/>
    </location>
</feature>
<dbReference type="GO" id="GO:0030632">
    <property type="term" value="P:D-alanine biosynthetic process"/>
    <property type="evidence" value="ECO:0007669"/>
    <property type="project" value="UniProtKB-UniRule"/>
</dbReference>
<dbReference type="SUPFAM" id="SSF51419">
    <property type="entry name" value="PLP-binding barrel"/>
    <property type="match status" value="1"/>
</dbReference>